<dbReference type="Proteomes" id="UP001153404">
    <property type="component" value="Unassembled WGS sequence"/>
</dbReference>
<name>A0A9X4KT31_9BACL</name>
<evidence type="ECO:0000313" key="1">
    <source>
        <dbReference type="EMBL" id="MDG0809731.1"/>
    </source>
</evidence>
<reference evidence="1" key="1">
    <citation type="submission" date="2022-10" db="EMBL/GenBank/DDBJ databases">
        <title>Comparative genomic analysis of Cohnella hashimotonis sp. nov., isolated from the International Space Station.</title>
        <authorList>
            <person name="Simpson A."/>
            <person name="Venkateswaran K."/>
        </authorList>
    </citation>
    <scope>NUCLEOTIDE SEQUENCE</scope>
    <source>
        <strain evidence="1">DSM 28161</strain>
    </source>
</reference>
<accession>A0A9X4KT31</accession>
<keyword evidence="2" id="KW-1185">Reference proteome</keyword>
<gene>
    <name evidence="1" type="ORF">OMP40_10565</name>
</gene>
<protein>
    <submittedName>
        <fullName evidence="1">Uncharacterized protein</fullName>
    </submittedName>
</protein>
<dbReference type="AlphaFoldDB" id="A0A9X4KT31"/>
<evidence type="ECO:0000313" key="2">
    <source>
        <dbReference type="Proteomes" id="UP001153404"/>
    </source>
</evidence>
<proteinExistence type="predicted"/>
<organism evidence="1 2">
    <name type="scientific">Cohnella rhizosphaerae</name>
    <dbReference type="NCBI Taxonomy" id="1457232"/>
    <lineage>
        <taxon>Bacteria</taxon>
        <taxon>Bacillati</taxon>
        <taxon>Bacillota</taxon>
        <taxon>Bacilli</taxon>
        <taxon>Bacillales</taxon>
        <taxon>Paenibacillaceae</taxon>
        <taxon>Cohnella</taxon>
    </lineage>
</organism>
<comment type="caution">
    <text evidence="1">The sequence shown here is derived from an EMBL/GenBank/DDBJ whole genome shotgun (WGS) entry which is preliminary data.</text>
</comment>
<dbReference type="EMBL" id="JAPDIA010000003">
    <property type="protein sequence ID" value="MDG0809731.1"/>
    <property type="molecule type" value="Genomic_DNA"/>
</dbReference>
<sequence>MAENAVPYDYIIDADGLKENVTLLRSVDRYMERIQWRVDRLSRMRVVIPIRLSDCLCEPIRRIRATLESLTKSRWIVPVTTKIGIALDPSIFVEAGRNAGKSFNDNFEAALDPTALLAKVKAALEGMQLKVAVSGGEGRFR</sequence>
<dbReference type="RefSeq" id="WP_277531209.1">
    <property type="nucleotide sequence ID" value="NZ_JAPDIA010000003.1"/>
</dbReference>